<proteinExistence type="predicted"/>
<dbReference type="Proteomes" id="UP001220256">
    <property type="component" value="Unassembled WGS sequence"/>
</dbReference>
<organism evidence="1 2">
    <name type="scientific">Penicillium chrysogenum</name>
    <name type="common">Penicillium notatum</name>
    <dbReference type="NCBI Taxonomy" id="5076"/>
    <lineage>
        <taxon>Eukaryota</taxon>
        <taxon>Fungi</taxon>
        <taxon>Dikarya</taxon>
        <taxon>Ascomycota</taxon>
        <taxon>Pezizomycotina</taxon>
        <taxon>Eurotiomycetes</taxon>
        <taxon>Eurotiomycetidae</taxon>
        <taxon>Eurotiales</taxon>
        <taxon>Aspergillaceae</taxon>
        <taxon>Penicillium</taxon>
        <taxon>Penicillium chrysogenum species complex</taxon>
    </lineage>
</organism>
<comment type="caution">
    <text evidence="1">The sequence shown here is derived from an EMBL/GenBank/DDBJ whole genome shotgun (WGS) entry which is preliminary data.</text>
</comment>
<evidence type="ECO:0000313" key="2">
    <source>
        <dbReference type="Proteomes" id="UP001220256"/>
    </source>
</evidence>
<dbReference type="EMBL" id="JAPVEB010000002">
    <property type="protein sequence ID" value="KAJ5275066.1"/>
    <property type="molecule type" value="Genomic_DNA"/>
</dbReference>
<reference evidence="1 2" key="1">
    <citation type="journal article" date="2023" name="IMA Fungus">
        <title>Comparative genomic study of the Penicillium genus elucidates a diverse pangenome and 15 lateral gene transfer events.</title>
        <authorList>
            <person name="Petersen C."/>
            <person name="Sorensen T."/>
            <person name="Nielsen M.R."/>
            <person name="Sondergaard T.E."/>
            <person name="Sorensen J.L."/>
            <person name="Fitzpatrick D.A."/>
            <person name="Frisvad J.C."/>
            <person name="Nielsen K.L."/>
        </authorList>
    </citation>
    <scope>NUCLEOTIDE SEQUENCE [LARGE SCALE GENOMIC DNA]</scope>
    <source>
        <strain evidence="1 2">IBT 3361</strain>
    </source>
</reference>
<evidence type="ECO:0000313" key="1">
    <source>
        <dbReference type="EMBL" id="KAJ5275066.1"/>
    </source>
</evidence>
<gene>
    <name evidence="1" type="ORF">N7505_003611</name>
</gene>
<protein>
    <submittedName>
        <fullName evidence="1">Uncharacterized protein</fullName>
    </submittedName>
</protein>
<name>A0ABQ8WQM8_PENCH</name>
<sequence>MTSEMVKPRDHSGENEAQARTIIIKLLEAVYKELRLNGFAGPDDIRMLQATKVRLNQARRNTRFSCPFSAQSPRANRNPTRIDGHHLCTGYSSTHPVALHPGYRFRYHDNNNTSSLKSAHIISGTFPPRGHPLRRILAAACVYGLWFMGHQTFKFAQEAEDHPTLAADLLRDVELALDTTKVLKERAFIFKDPVDNEEIRARLPLYHGPLVKIRLQPRGGE</sequence>
<accession>A0ABQ8WQM8</accession>
<keyword evidence="2" id="KW-1185">Reference proteome</keyword>